<proteinExistence type="predicted"/>
<feature type="non-terminal residue" evidence="2">
    <location>
        <position position="80"/>
    </location>
</feature>
<dbReference type="PANTHER" id="PTHR43713">
    <property type="entry name" value="GLUTAMATE-1-SEMIALDEHYDE 2,1-AMINOMUTASE"/>
    <property type="match status" value="1"/>
</dbReference>
<dbReference type="SUPFAM" id="SSF53383">
    <property type="entry name" value="PLP-dependent transferases"/>
    <property type="match status" value="1"/>
</dbReference>
<name>S6SH83_PSESF</name>
<evidence type="ECO:0000313" key="2">
    <source>
        <dbReference type="EMBL" id="EPN30228.1"/>
    </source>
</evidence>
<comment type="cofactor">
    <cofactor evidence="1">
        <name>pyridoxal 5'-phosphate</name>
        <dbReference type="ChEBI" id="CHEBI:597326"/>
    </cofactor>
</comment>
<evidence type="ECO:0000256" key="1">
    <source>
        <dbReference type="ARBA" id="ARBA00001933"/>
    </source>
</evidence>
<dbReference type="EMBL" id="AOKG01002675">
    <property type="protein sequence ID" value="EPN30228.1"/>
    <property type="molecule type" value="Genomic_DNA"/>
</dbReference>
<dbReference type="PANTHER" id="PTHR43713:SF3">
    <property type="entry name" value="GLUTAMATE-1-SEMIALDEHYDE 2,1-AMINOMUTASE 1, CHLOROPLASTIC-RELATED"/>
    <property type="match status" value="1"/>
</dbReference>
<reference evidence="2 3" key="1">
    <citation type="journal article" date="2013" name="PLoS Pathog.">
        <title>Genomic analysis of the Kiwifruit pathogen Pseudomonas syringae pv. actinidiae provides insight into the origins of an emergent plant disease.</title>
        <authorList>
            <person name="McCann H.C."/>
            <person name="Rikkerink E.H."/>
            <person name="Bertels F."/>
            <person name="Fiers M."/>
            <person name="Lu A."/>
            <person name="Rees-George J."/>
            <person name="Andersen M.T."/>
            <person name="Gleave A.P."/>
            <person name="Haubold B."/>
            <person name="Wohlers M.W."/>
            <person name="Guttman D.S."/>
            <person name="Wang P.W."/>
            <person name="Straub C."/>
            <person name="Vanneste J.L."/>
            <person name="Rainey P.B."/>
            <person name="Templeton M.D."/>
        </authorList>
    </citation>
    <scope>NUCLEOTIDE SEQUENCE [LARGE SCALE GENOMIC DNA]</scope>
    <source>
        <strain evidence="2 3">ICMP 18807</strain>
    </source>
</reference>
<gene>
    <name evidence="2" type="ORF">A244_38968</name>
</gene>
<feature type="non-terminal residue" evidence="2">
    <location>
        <position position="1"/>
    </location>
</feature>
<dbReference type="InterPro" id="IPR005814">
    <property type="entry name" value="Aminotrans_3"/>
</dbReference>
<dbReference type="Gene3D" id="3.40.640.10">
    <property type="entry name" value="Type I PLP-dependent aspartate aminotransferase-like (Major domain)"/>
    <property type="match status" value="1"/>
</dbReference>
<organism evidence="2 3">
    <name type="scientific">Pseudomonas syringae pv. actinidiae ICMP 18807</name>
    <dbReference type="NCBI Taxonomy" id="1194404"/>
    <lineage>
        <taxon>Bacteria</taxon>
        <taxon>Pseudomonadati</taxon>
        <taxon>Pseudomonadota</taxon>
        <taxon>Gammaproteobacteria</taxon>
        <taxon>Pseudomonadales</taxon>
        <taxon>Pseudomonadaceae</taxon>
        <taxon>Pseudomonas</taxon>
        <taxon>Pseudomonas syringae</taxon>
    </lineage>
</organism>
<evidence type="ECO:0000313" key="3">
    <source>
        <dbReference type="Proteomes" id="UP000015729"/>
    </source>
</evidence>
<dbReference type="AlphaFoldDB" id="S6SH83"/>
<dbReference type="InterPro" id="IPR015421">
    <property type="entry name" value="PyrdxlP-dep_Trfase_major"/>
</dbReference>
<comment type="caution">
    <text evidence="2">The sequence shown here is derived from an EMBL/GenBank/DDBJ whole genome shotgun (WGS) entry which is preliminary data.</text>
</comment>
<sequence>QLFRDYTDIAALLVEPVLANAGCIEPAPGYLKHLSDLAHRNGALVILDEVLMGLRLCPGLTGTLLGAEPDLATVGKAIGS</sequence>
<dbReference type="Proteomes" id="UP000015729">
    <property type="component" value="Unassembled WGS sequence"/>
</dbReference>
<dbReference type="InterPro" id="IPR015424">
    <property type="entry name" value="PyrdxlP-dep_Trfase"/>
</dbReference>
<accession>S6SH83</accession>
<dbReference type="GO" id="GO:0030170">
    <property type="term" value="F:pyridoxal phosphate binding"/>
    <property type="evidence" value="ECO:0007669"/>
    <property type="project" value="InterPro"/>
</dbReference>
<dbReference type="Pfam" id="PF00202">
    <property type="entry name" value="Aminotran_3"/>
    <property type="match status" value="1"/>
</dbReference>
<dbReference type="GO" id="GO:0008483">
    <property type="term" value="F:transaminase activity"/>
    <property type="evidence" value="ECO:0007669"/>
    <property type="project" value="InterPro"/>
</dbReference>
<protein>
    <submittedName>
        <fullName evidence="2">Glutamate-1-semialdehyde 2,1-aminomutase</fullName>
    </submittedName>
</protein>